<dbReference type="VEuPathDB" id="FungiDB:RhiirFUN_018357"/>
<evidence type="ECO:0000313" key="2">
    <source>
        <dbReference type="EMBL" id="ESA03013.1"/>
    </source>
</evidence>
<name>U9T9N7_RHIID</name>
<dbReference type="EMBL" id="KI295300">
    <property type="protein sequence ID" value="ESA03013.1"/>
    <property type="molecule type" value="Genomic_DNA"/>
</dbReference>
<dbReference type="HOGENOM" id="CLU_1305424_0_0_1"/>
<feature type="coiled-coil region" evidence="1">
    <location>
        <begin position="149"/>
        <end position="186"/>
    </location>
</feature>
<organism evidence="2">
    <name type="scientific">Rhizophagus irregularis (strain DAOM 181602 / DAOM 197198 / MUCL 43194)</name>
    <name type="common">Arbuscular mycorrhizal fungus</name>
    <name type="synonym">Glomus intraradices</name>
    <dbReference type="NCBI Taxonomy" id="747089"/>
    <lineage>
        <taxon>Eukaryota</taxon>
        <taxon>Fungi</taxon>
        <taxon>Fungi incertae sedis</taxon>
        <taxon>Mucoromycota</taxon>
        <taxon>Glomeromycotina</taxon>
        <taxon>Glomeromycetes</taxon>
        <taxon>Glomerales</taxon>
        <taxon>Glomeraceae</taxon>
        <taxon>Rhizophagus</taxon>
    </lineage>
</organism>
<proteinExistence type="predicted"/>
<gene>
    <name evidence="2" type="ORF">GLOINDRAFT_5951</name>
</gene>
<accession>U9T9N7</accession>
<reference evidence="2" key="1">
    <citation type="submission" date="2013-07" db="EMBL/GenBank/DDBJ databases">
        <title>The genome of an arbuscular mycorrhizal fungus provides insights into the evolution of the oldest plant symbiosis.</title>
        <authorList>
            <consortium name="DOE Joint Genome Institute"/>
            <person name="Tisserant E."/>
            <person name="Malbreil M."/>
            <person name="Kuo A."/>
            <person name="Kohler A."/>
            <person name="Symeonidi A."/>
            <person name="Balestrini R."/>
            <person name="Charron P."/>
            <person name="Duensing N."/>
            <person name="Frei-dit-Frey N."/>
            <person name="Gianinazzi-Pearson V."/>
            <person name="Gilbert B."/>
            <person name="Handa Y."/>
            <person name="Hijri M."/>
            <person name="Kaul R."/>
            <person name="Kawaguchi M."/>
            <person name="Krajinski F."/>
            <person name="Lammers P."/>
            <person name="Lapierre D."/>
            <person name="Masclaux F.G."/>
            <person name="Murat C."/>
            <person name="Morin E."/>
            <person name="Ndikumana S."/>
            <person name="Pagni M."/>
            <person name="Petitpierre D."/>
            <person name="Requena N."/>
            <person name="Rosikiewicz P."/>
            <person name="Riley R."/>
            <person name="Saito K."/>
            <person name="San Clemente H."/>
            <person name="Shapiro H."/>
            <person name="van Tuinen D."/>
            <person name="Becard G."/>
            <person name="Bonfante P."/>
            <person name="Paszkowski U."/>
            <person name="Shachar-Hill Y."/>
            <person name="Young J.P."/>
            <person name="Sanders I.R."/>
            <person name="Henrissat B."/>
            <person name="Rensing S.A."/>
            <person name="Grigoriev I.V."/>
            <person name="Corradi N."/>
            <person name="Roux C."/>
            <person name="Martin F."/>
        </authorList>
    </citation>
    <scope>NUCLEOTIDE SEQUENCE</scope>
    <source>
        <strain evidence="2">DAOM 197198</strain>
    </source>
</reference>
<protein>
    <recommendedName>
        <fullName evidence="3">Galactose oxidase</fullName>
    </recommendedName>
</protein>
<evidence type="ECO:0000256" key="1">
    <source>
        <dbReference type="SAM" id="Coils"/>
    </source>
</evidence>
<dbReference type="Gene3D" id="2.120.10.80">
    <property type="entry name" value="Kelch-type beta propeller"/>
    <property type="match status" value="1"/>
</dbReference>
<keyword evidence="1" id="KW-0175">Coiled coil</keyword>
<dbReference type="VEuPathDB" id="FungiDB:RhiirFUN_018358"/>
<dbReference type="InterPro" id="IPR015915">
    <property type="entry name" value="Kelch-typ_b-propeller"/>
</dbReference>
<dbReference type="SUPFAM" id="SSF117281">
    <property type="entry name" value="Kelch motif"/>
    <property type="match status" value="1"/>
</dbReference>
<sequence>MGQIPTIKPDLRYDYTATLIKDGLYIIGGATPDGKTPNYPFLFLDISIPFDTKQLKWHDLSNLSKNDIVPSHKSAAAIKGGADNNTLFLYGGMNLENNTMSLVCTLNNLSWDTPKINGTPPNGKLFMTPVIDYNGSSSQSYWSSNPSELEVLRQHNTELEAKVAELEVFRQRNTELEVEKAKLEEVWRSRVTLQEKKLPSLKTRMRGSGRN</sequence>
<dbReference type="AlphaFoldDB" id="U9T9N7"/>
<evidence type="ECO:0008006" key="3">
    <source>
        <dbReference type="Google" id="ProtNLM"/>
    </source>
</evidence>